<dbReference type="HAMAP" id="MF_01331_A">
    <property type="entry name" value="Ribosomal_uL22_A"/>
    <property type="match status" value="1"/>
</dbReference>
<dbReference type="NCBIfam" id="NF003260">
    <property type="entry name" value="PRK04223.1"/>
    <property type="match status" value="1"/>
</dbReference>
<comment type="subunit">
    <text evidence="4 6">Part of the 50S ribosomal subunit.</text>
</comment>
<dbReference type="GO" id="GO:0002181">
    <property type="term" value="P:cytoplasmic translation"/>
    <property type="evidence" value="ECO:0007669"/>
    <property type="project" value="TreeGrafter"/>
</dbReference>
<evidence type="ECO:0000256" key="1">
    <source>
        <dbReference type="ARBA" id="ARBA00009451"/>
    </source>
</evidence>
<keyword evidence="2 4" id="KW-0689">Ribosomal protein</keyword>
<evidence type="ECO:0000256" key="2">
    <source>
        <dbReference type="ARBA" id="ARBA00022980"/>
    </source>
</evidence>
<evidence type="ECO:0000256" key="3">
    <source>
        <dbReference type="ARBA" id="ARBA00023274"/>
    </source>
</evidence>
<dbReference type="GO" id="GO:0019843">
    <property type="term" value="F:rRNA binding"/>
    <property type="evidence" value="ECO:0007669"/>
    <property type="project" value="UniProtKB-UniRule"/>
</dbReference>
<dbReference type="Pfam" id="PF00237">
    <property type="entry name" value="Ribosomal_L22"/>
    <property type="match status" value="1"/>
</dbReference>
<dbReference type="CDD" id="cd00336">
    <property type="entry name" value="Ribosomal_L22"/>
    <property type="match status" value="1"/>
</dbReference>
<comment type="similarity">
    <text evidence="1 4 5">Belongs to the universal ribosomal protein uL22 family.</text>
</comment>
<gene>
    <name evidence="4" type="primary">rpl22</name>
    <name evidence="7" type="ORF">BJEEAEJC_00044</name>
</gene>
<keyword evidence="3 4" id="KW-0687">Ribonucleoprotein</keyword>
<dbReference type="InterPro" id="IPR057265">
    <property type="entry name" value="Ribosomal_uL22_arc-type"/>
</dbReference>
<dbReference type="InterPro" id="IPR005721">
    <property type="entry name" value="Ribosomal_uL22_euk/arc"/>
</dbReference>
<evidence type="ECO:0000256" key="4">
    <source>
        <dbReference type="HAMAP-Rule" id="MF_01331"/>
    </source>
</evidence>
<keyword evidence="4 6" id="KW-0699">rRNA-binding</keyword>
<keyword evidence="4 6" id="KW-0694">RNA-binding</keyword>
<accession>A0A7G9Z5R6</accession>
<dbReference type="NCBIfam" id="TIGR01038">
    <property type="entry name" value="uL22_arch_euk"/>
    <property type="match status" value="1"/>
</dbReference>
<dbReference type="PANTHER" id="PTHR11593:SF10">
    <property type="entry name" value="60S RIBOSOMAL PROTEIN L17"/>
    <property type="match status" value="1"/>
</dbReference>
<dbReference type="GO" id="GO:0022625">
    <property type="term" value="C:cytosolic large ribosomal subunit"/>
    <property type="evidence" value="ECO:0007669"/>
    <property type="project" value="UniProtKB-UniRule"/>
</dbReference>
<sequence length="156" mass="17416">MGRVNYCTENVIDPETTARAMAYELHISPKHAHEVCRAIKGKKVGAAETYLEDVLGMKVAVPFKRYKKKVGHRKGLNKWYAGRYPVRATAAILKLLRDAKGSAEYKGLDLDLMRVWHVATKKGRTIHGIMPRAFGRATPKNTETVTVEIVLKEVGG</sequence>
<dbReference type="SUPFAM" id="SSF54843">
    <property type="entry name" value="Ribosomal protein L22"/>
    <property type="match status" value="1"/>
</dbReference>
<proteinExistence type="inferred from homology"/>
<comment type="function">
    <text evidence="4 6">This protein binds specifically to 23S rRNA. It makes multiple contacts with different domains of the 23S rRNA in the assembled 50S subunit and ribosome.</text>
</comment>
<dbReference type="InterPro" id="IPR001063">
    <property type="entry name" value="Ribosomal_uL22"/>
</dbReference>
<reference evidence="7" key="1">
    <citation type="submission" date="2020-06" db="EMBL/GenBank/DDBJ databases">
        <title>Unique genomic features of the anaerobic methanotrophic archaea.</title>
        <authorList>
            <person name="Chadwick G.L."/>
            <person name="Skennerton C.T."/>
            <person name="Laso-Perez R."/>
            <person name="Leu A.O."/>
            <person name="Speth D.R."/>
            <person name="Yu H."/>
            <person name="Morgan-Lang C."/>
            <person name="Hatzenpichler R."/>
            <person name="Goudeau D."/>
            <person name="Malmstrom R."/>
            <person name="Brazelton W.J."/>
            <person name="Woyke T."/>
            <person name="Hallam S.J."/>
            <person name="Tyson G.W."/>
            <person name="Wegener G."/>
            <person name="Boetius A."/>
            <person name="Orphan V."/>
        </authorList>
    </citation>
    <scope>NUCLEOTIDE SEQUENCE</scope>
</reference>
<evidence type="ECO:0000256" key="6">
    <source>
        <dbReference type="RuleBase" id="RU004007"/>
    </source>
</evidence>
<evidence type="ECO:0000313" key="7">
    <source>
        <dbReference type="EMBL" id="QNO55600.1"/>
    </source>
</evidence>
<evidence type="ECO:0000256" key="5">
    <source>
        <dbReference type="RuleBase" id="RU004005"/>
    </source>
</evidence>
<dbReference type="EMBL" id="MT631622">
    <property type="protein sequence ID" value="QNO55600.1"/>
    <property type="molecule type" value="Genomic_DNA"/>
</dbReference>
<organism evidence="7">
    <name type="scientific">Candidatus Methanophaga sp. ANME-1 ERB7</name>
    <dbReference type="NCBI Taxonomy" id="2759913"/>
    <lineage>
        <taxon>Archaea</taxon>
        <taxon>Methanobacteriati</taxon>
        <taxon>Methanobacteriota</taxon>
        <taxon>Stenosarchaea group</taxon>
        <taxon>Methanomicrobia</taxon>
        <taxon>Candidatus Methanophagales</taxon>
        <taxon>Candidatus Methanophagaceae</taxon>
        <taxon>Candidatus Methanophaga</taxon>
    </lineage>
</organism>
<dbReference type="Gene3D" id="3.90.470.10">
    <property type="entry name" value="Ribosomal protein L22/L17"/>
    <property type="match status" value="1"/>
</dbReference>
<dbReference type="PANTHER" id="PTHR11593">
    <property type="entry name" value="60S RIBOSOMAL PROTEIN L17"/>
    <property type="match status" value="1"/>
</dbReference>
<dbReference type="InterPro" id="IPR036394">
    <property type="entry name" value="Ribosomal_uL22_sf"/>
</dbReference>
<dbReference type="AlphaFoldDB" id="A0A7G9Z5R6"/>
<protein>
    <recommendedName>
        <fullName evidence="4">Large ribosomal subunit protein uL22</fullName>
    </recommendedName>
</protein>
<dbReference type="GO" id="GO:0003735">
    <property type="term" value="F:structural constituent of ribosome"/>
    <property type="evidence" value="ECO:0007669"/>
    <property type="project" value="UniProtKB-UniRule"/>
</dbReference>
<comment type="function">
    <text evidence="4">The globular domain of the protein is located near the polypeptide exit tunnel on the outside of the subunit, while an extended beta-hairpin is found that lines the wall of the exit tunnel in the center of the 70S ribosome.</text>
</comment>
<name>A0A7G9Z5R6_9EURY</name>